<reference evidence="2" key="1">
    <citation type="submission" date="2016-09" db="EMBL/GenBank/DDBJ databases">
        <authorList>
            <person name="Greninger A.L."/>
            <person name="Jerome K.R."/>
            <person name="Mcnair B."/>
            <person name="Wallis C."/>
            <person name="Fang F."/>
        </authorList>
    </citation>
    <scope>NUCLEOTIDE SEQUENCE [LARGE SCALE GENOMIC DNA]</scope>
    <source>
        <strain evidence="2">BC1_M4</strain>
    </source>
</reference>
<name>A0A1E3SR86_9MYCO</name>
<evidence type="ECO:0000313" key="2">
    <source>
        <dbReference type="Proteomes" id="UP000094224"/>
    </source>
</evidence>
<dbReference type="Proteomes" id="UP000094224">
    <property type="component" value="Unassembled WGS sequence"/>
</dbReference>
<accession>A0A1E3SR86</accession>
<comment type="caution">
    <text evidence="1">The sequence shown here is derived from an EMBL/GenBank/DDBJ whole genome shotgun (WGS) entry which is preliminary data.</text>
</comment>
<proteinExistence type="predicted"/>
<evidence type="ECO:0000313" key="1">
    <source>
        <dbReference type="EMBL" id="ODR04642.1"/>
    </source>
</evidence>
<dbReference type="AlphaFoldDB" id="A0A1E3SR86"/>
<dbReference type="Pfam" id="PF11855">
    <property type="entry name" value="DUF3375"/>
    <property type="match status" value="1"/>
</dbReference>
<dbReference type="STRING" id="243061.AWC25_12175"/>
<dbReference type="EMBL" id="MIHC01000029">
    <property type="protein sequence ID" value="ODR04642.1"/>
    <property type="molecule type" value="Genomic_DNA"/>
</dbReference>
<dbReference type="InterPro" id="IPR021804">
    <property type="entry name" value="DUF3375"/>
</dbReference>
<evidence type="ECO:0008006" key="3">
    <source>
        <dbReference type="Google" id="ProtNLM"/>
    </source>
</evidence>
<organism evidence="1 2">
    <name type="scientific">Mycobacterium sherrisii</name>
    <dbReference type="NCBI Taxonomy" id="243061"/>
    <lineage>
        <taxon>Bacteria</taxon>
        <taxon>Bacillati</taxon>
        <taxon>Actinomycetota</taxon>
        <taxon>Actinomycetes</taxon>
        <taxon>Mycobacteriales</taxon>
        <taxon>Mycobacteriaceae</taxon>
        <taxon>Mycobacterium</taxon>
        <taxon>Mycobacterium simiae complex</taxon>
    </lineage>
</organism>
<gene>
    <name evidence="1" type="ORF">BHQ21_16595</name>
</gene>
<protein>
    <recommendedName>
        <fullName evidence="3">DUF3375 domain-containing protein</fullName>
    </recommendedName>
</protein>
<keyword evidence="2" id="KW-1185">Reference proteome</keyword>
<sequence length="495" mass="54524">MPRSEPYGRSAVAALYDANQKVRDNASVRLLAAKNLAVYLTLMERHLDRGIKVAESDLIGRFEADLQAMGATAGAAEPNVGAMIAQWASSGWLYRLPDTAGGTVRTICHLTPEALAVLDFTRRLRREDRVATGGSMAAIAAAMKRVATKVSNDPERIRAGIEVQIQALYDELDELERGKRPQPNPIDVEDEARHTILQMEQVIANIGQYGVMLNRITRELLDPDESDREYRQRQQKLFDDHEAMFKSREFASYTSFTRMVQDPAQRERLATDTAAVAHHLPSLDPGLRDVLSRFFELVQQQIAEVGRIQQRCAQRIKRFVASGSLEQHRGLARQLNEAIDTANCLLGVSLSDSPIGKPIPLAKPAITSVGALQFRIDDPTPPEPAGVAEPVLDEWALAELAGQVDAPHLAGLVNSAVRTLGRVSLPRVVSMLDEPHLGDIAVLWSWALGQPTDHDGQVGESTVVRFRSRDSVDRAVRIPALVFSEPVPLELESLT</sequence>